<gene>
    <name evidence="2" type="ORF">PXX05_00820</name>
</gene>
<proteinExistence type="predicted"/>
<accession>A0ABY8AS52</accession>
<protein>
    <recommendedName>
        <fullName evidence="1">V-SNARE coiled-coil homology domain-containing protein</fullName>
    </recommendedName>
</protein>
<reference evidence="2 3" key="1">
    <citation type="submission" date="2023-02" db="EMBL/GenBank/DDBJ databases">
        <title>Genome Sequence of L. cardiaca H63T.</title>
        <authorList>
            <person name="Lopez A.E."/>
            <person name="Cianciotto N.P."/>
        </authorList>
    </citation>
    <scope>NUCLEOTIDE SEQUENCE [LARGE SCALE GENOMIC DNA]</scope>
    <source>
        <strain evidence="2 3">H63</strain>
    </source>
</reference>
<evidence type="ECO:0000259" key="1">
    <source>
        <dbReference type="PROSITE" id="PS50892"/>
    </source>
</evidence>
<dbReference type="PROSITE" id="PS50892">
    <property type="entry name" value="V_SNARE"/>
    <property type="match status" value="1"/>
</dbReference>
<dbReference type="CDD" id="cd15843">
    <property type="entry name" value="R-SNARE"/>
    <property type="match status" value="1"/>
</dbReference>
<dbReference type="EMBL" id="CP119078">
    <property type="protein sequence ID" value="WED43348.1"/>
    <property type="molecule type" value="Genomic_DNA"/>
</dbReference>
<dbReference type="Pfam" id="PF00957">
    <property type="entry name" value="Synaptobrevin"/>
    <property type="match status" value="1"/>
</dbReference>
<dbReference type="Gene3D" id="1.20.5.110">
    <property type="match status" value="1"/>
</dbReference>
<sequence length="179" mass="20898">MKCYALGIRLDDTATSFQWLIPGSNITSFFAQKIVDKHKKEIIAFCDQLQPNETQGRQKEGYYFYIKRISSEYCVVVTDTQLDEKQMNYLSWYLLRAGIPMNIIAQDIEKYTKDYKVEDLKRELNETHKIMLDNLDKIILRGEKIETLVAKSEGLATTSFQFKKKSEELNSCWPTCVLI</sequence>
<evidence type="ECO:0000313" key="3">
    <source>
        <dbReference type="Proteomes" id="UP001222087"/>
    </source>
</evidence>
<evidence type="ECO:0000313" key="2">
    <source>
        <dbReference type="EMBL" id="WED43348.1"/>
    </source>
</evidence>
<dbReference type="SUPFAM" id="SSF58038">
    <property type="entry name" value="SNARE fusion complex"/>
    <property type="match status" value="1"/>
</dbReference>
<name>A0ABY8AS52_9GAMM</name>
<dbReference type="Proteomes" id="UP001222087">
    <property type="component" value="Chromosome"/>
</dbReference>
<keyword evidence="3" id="KW-1185">Reference proteome</keyword>
<organism evidence="2 3">
    <name type="scientific">Legionella cardiaca</name>
    <dbReference type="NCBI Taxonomy" id="1071983"/>
    <lineage>
        <taxon>Bacteria</taxon>
        <taxon>Pseudomonadati</taxon>
        <taxon>Pseudomonadota</taxon>
        <taxon>Gammaproteobacteria</taxon>
        <taxon>Legionellales</taxon>
        <taxon>Legionellaceae</taxon>
        <taxon>Legionella</taxon>
    </lineage>
</organism>
<feature type="domain" description="V-SNARE coiled-coil homology" evidence="1">
    <location>
        <begin position="116"/>
        <end position="175"/>
    </location>
</feature>
<dbReference type="RefSeq" id="WP_275089161.1">
    <property type="nucleotide sequence ID" value="NZ_CP119078.1"/>
</dbReference>
<dbReference type="InterPro" id="IPR042855">
    <property type="entry name" value="V_SNARE_CC"/>
</dbReference>